<accession>A0A1F7Y1I8</accession>
<dbReference type="GO" id="GO:0003824">
    <property type="term" value="F:catalytic activity"/>
    <property type="evidence" value="ECO:0007669"/>
    <property type="project" value="InterPro"/>
</dbReference>
<dbReference type="AlphaFoldDB" id="A0A1F7Y1I8"/>
<comment type="caution">
    <text evidence="2">The sequence shown here is derived from an EMBL/GenBank/DDBJ whole genome shotgun (WGS) entry which is preliminary data.</text>
</comment>
<proteinExistence type="predicted"/>
<sequence>MSSKFELLLQQPILPETEALLLPDRPMARRLCNNLKELLGDGNDSYIKMGDYDMTILTLSKLLTPLALEIIEKPISFNEYLERRTQAFLGLINLWNNYYKIRFGGENDSETDDYGYDFTHIMRSAVLASTGILSRDEVFRSRGIEWNGFQDNEIETAVGELNLESISSNKSVVTYEEAKEAIQMSTEEGLITALYIGVFDLDHEGHKYTAYRAKQVLGPQSILLCGVVDDRQSIVQKGKIPIRGLDRRIKNMSAITGLDSVFPIVLPDDIQTIEEASLHFSNLQSELAPHIRIVGNLNSIEPGLWEIYKRVCKQSDILLIYNDEFIDVSTSQEISRIRQAVI</sequence>
<evidence type="ECO:0000313" key="2">
    <source>
        <dbReference type="EMBL" id="OGM21163.1"/>
    </source>
</evidence>
<reference evidence="2 3" key="1">
    <citation type="journal article" date="2016" name="Nat. Commun.">
        <title>Thousands of microbial genomes shed light on interconnected biogeochemical processes in an aquifer system.</title>
        <authorList>
            <person name="Anantharaman K."/>
            <person name="Brown C.T."/>
            <person name="Hug L.A."/>
            <person name="Sharon I."/>
            <person name="Castelle C.J."/>
            <person name="Probst A.J."/>
            <person name="Thomas B.C."/>
            <person name="Singh A."/>
            <person name="Wilkins M.J."/>
            <person name="Karaoz U."/>
            <person name="Brodie E.L."/>
            <person name="Williams K.H."/>
            <person name="Hubbard S.S."/>
            <person name="Banfield J.F."/>
        </authorList>
    </citation>
    <scope>NUCLEOTIDE SEQUENCE [LARGE SCALE GENOMIC DNA]</scope>
</reference>
<dbReference type="InterPro" id="IPR014729">
    <property type="entry name" value="Rossmann-like_a/b/a_fold"/>
</dbReference>
<evidence type="ECO:0000313" key="3">
    <source>
        <dbReference type="Proteomes" id="UP000178750"/>
    </source>
</evidence>
<protein>
    <recommendedName>
        <fullName evidence="1">Cytidyltransferase-like domain-containing protein</fullName>
    </recommendedName>
</protein>
<dbReference type="InterPro" id="IPR004821">
    <property type="entry name" value="Cyt_trans-like"/>
</dbReference>
<organism evidence="2 3">
    <name type="scientific">Candidatus Woesebacteria bacterium RIFCSPHIGHO2_01_FULL_38_9b</name>
    <dbReference type="NCBI Taxonomy" id="1802493"/>
    <lineage>
        <taxon>Bacteria</taxon>
        <taxon>Candidatus Woeseibacteriota</taxon>
    </lineage>
</organism>
<evidence type="ECO:0000259" key="1">
    <source>
        <dbReference type="Pfam" id="PF01467"/>
    </source>
</evidence>
<dbReference type="Proteomes" id="UP000178750">
    <property type="component" value="Unassembled WGS sequence"/>
</dbReference>
<gene>
    <name evidence="2" type="ORF">A2863_03590</name>
</gene>
<feature type="domain" description="Cytidyltransferase-like" evidence="1">
    <location>
        <begin position="194"/>
        <end position="296"/>
    </location>
</feature>
<dbReference type="SUPFAM" id="SSF52374">
    <property type="entry name" value="Nucleotidylyl transferase"/>
    <property type="match status" value="1"/>
</dbReference>
<dbReference type="Gene3D" id="3.40.50.620">
    <property type="entry name" value="HUPs"/>
    <property type="match status" value="1"/>
</dbReference>
<dbReference type="Pfam" id="PF01467">
    <property type="entry name" value="CTP_transf_like"/>
    <property type="match status" value="1"/>
</dbReference>
<name>A0A1F7Y1I8_9BACT</name>
<dbReference type="EMBL" id="MGGF01000044">
    <property type="protein sequence ID" value="OGM21163.1"/>
    <property type="molecule type" value="Genomic_DNA"/>
</dbReference>